<comment type="caution">
    <text evidence="3">The sequence shown here is derived from an EMBL/GenBank/DDBJ whole genome shotgun (WGS) entry which is preliminary data.</text>
</comment>
<organism evidence="3 4">
    <name type="scientific">Lentilactobacillus raoultii</name>
    <dbReference type="NCBI Taxonomy" id="1987503"/>
    <lineage>
        <taxon>Bacteria</taxon>
        <taxon>Bacillati</taxon>
        <taxon>Bacillota</taxon>
        <taxon>Bacilli</taxon>
        <taxon>Lactobacillales</taxon>
        <taxon>Lactobacillaceae</taxon>
        <taxon>Lentilactobacillus</taxon>
    </lineage>
</organism>
<dbReference type="EMBL" id="JBHTLH010000043">
    <property type="protein sequence ID" value="MFD1126274.1"/>
    <property type="molecule type" value="Genomic_DNA"/>
</dbReference>
<reference evidence="4" key="1">
    <citation type="journal article" date="2019" name="Int. J. Syst. Evol. Microbiol.">
        <title>The Global Catalogue of Microorganisms (GCM) 10K type strain sequencing project: providing services to taxonomists for standard genome sequencing and annotation.</title>
        <authorList>
            <consortium name="The Broad Institute Genomics Platform"/>
            <consortium name="The Broad Institute Genome Sequencing Center for Infectious Disease"/>
            <person name="Wu L."/>
            <person name="Ma J."/>
        </authorList>
    </citation>
    <scope>NUCLEOTIDE SEQUENCE [LARGE SCALE GENOMIC DNA]</scope>
    <source>
        <strain evidence="4">CCUG 71848</strain>
    </source>
</reference>
<protein>
    <submittedName>
        <fullName evidence="3">Uncharacterized protein</fullName>
    </submittedName>
</protein>
<feature type="compositionally biased region" description="Low complexity" evidence="2">
    <location>
        <begin position="35"/>
        <end position="44"/>
    </location>
</feature>
<evidence type="ECO:0000256" key="2">
    <source>
        <dbReference type="SAM" id="MobiDB-lite"/>
    </source>
</evidence>
<dbReference type="Proteomes" id="UP001597156">
    <property type="component" value="Unassembled WGS sequence"/>
</dbReference>
<evidence type="ECO:0000256" key="1">
    <source>
        <dbReference type="SAM" id="Coils"/>
    </source>
</evidence>
<accession>A0ABW3PG39</accession>
<feature type="region of interest" description="Disordered" evidence="2">
    <location>
        <begin position="35"/>
        <end position="61"/>
    </location>
</feature>
<feature type="coiled-coil region" evidence="1">
    <location>
        <begin position="117"/>
        <end position="144"/>
    </location>
</feature>
<sequence length="185" mass="21834">MLLSEKEFNQYQQQVTDFINQHFGKIDHDLTSLKQQLTQAQQERQQVENETKGKPDYDPDVIRTKRDADEKVNTLKQSVAIATKQRNQLLEDVSPTFKDFYQQVFKSLEEQLLKQRQATFDDKIEKLQDQAKQLDQQRREVMLKETSRINHDLSQVAAAEFRNTPVTPPRFDNGDYIPFKPIKKH</sequence>
<feature type="compositionally biased region" description="Basic and acidic residues" evidence="2">
    <location>
        <begin position="45"/>
        <end position="61"/>
    </location>
</feature>
<keyword evidence="4" id="KW-1185">Reference proteome</keyword>
<evidence type="ECO:0000313" key="4">
    <source>
        <dbReference type="Proteomes" id="UP001597156"/>
    </source>
</evidence>
<gene>
    <name evidence="3" type="ORF">ACFQ22_13075</name>
</gene>
<keyword evidence="1" id="KW-0175">Coiled coil</keyword>
<evidence type="ECO:0000313" key="3">
    <source>
        <dbReference type="EMBL" id="MFD1126274.1"/>
    </source>
</evidence>
<name>A0ABW3PG39_9LACO</name>
<dbReference type="RefSeq" id="WP_121977258.1">
    <property type="nucleotide sequence ID" value="NZ_JBHTLH010000043.1"/>
</dbReference>
<proteinExistence type="predicted"/>